<evidence type="ECO:0000313" key="3">
    <source>
        <dbReference type="Proteomes" id="UP001283361"/>
    </source>
</evidence>
<evidence type="ECO:0000313" key="2">
    <source>
        <dbReference type="EMBL" id="KAK3711050.1"/>
    </source>
</evidence>
<dbReference type="AlphaFoldDB" id="A0AAE0XTC2"/>
<comment type="caution">
    <text evidence="2">The sequence shown here is derived from an EMBL/GenBank/DDBJ whole genome shotgun (WGS) entry which is preliminary data.</text>
</comment>
<proteinExistence type="predicted"/>
<protein>
    <submittedName>
        <fullName evidence="2">Uncharacterized protein</fullName>
    </submittedName>
</protein>
<dbReference type="EMBL" id="JAWDGP010007625">
    <property type="protein sequence ID" value="KAK3711050.1"/>
    <property type="molecule type" value="Genomic_DNA"/>
</dbReference>
<name>A0AAE0XTC2_9GAST</name>
<evidence type="ECO:0000256" key="1">
    <source>
        <dbReference type="SAM" id="MobiDB-lite"/>
    </source>
</evidence>
<dbReference type="Proteomes" id="UP001283361">
    <property type="component" value="Unassembled WGS sequence"/>
</dbReference>
<sequence>MLETEEGWVSIIHMLRSQALQASVRPRVPSPSPNVRSAALTAAARREEEGGIITSTTSIINKPPQRSVPENERTKHGGPALWRTAADSGPLIIGLDIHLRTSCGLLKHKSC</sequence>
<feature type="region of interest" description="Disordered" evidence="1">
    <location>
        <begin position="59"/>
        <end position="81"/>
    </location>
</feature>
<gene>
    <name evidence="2" type="ORF">RRG08_009639</name>
</gene>
<organism evidence="2 3">
    <name type="scientific">Elysia crispata</name>
    <name type="common">lettuce slug</name>
    <dbReference type="NCBI Taxonomy" id="231223"/>
    <lineage>
        <taxon>Eukaryota</taxon>
        <taxon>Metazoa</taxon>
        <taxon>Spiralia</taxon>
        <taxon>Lophotrochozoa</taxon>
        <taxon>Mollusca</taxon>
        <taxon>Gastropoda</taxon>
        <taxon>Heterobranchia</taxon>
        <taxon>Euthyneura</taxon>
        <taxon>Panpulmonata</taxon>
        <taxon>Sacoglossa</taxon>
        <taxon>Placobranchoidea</taxon>
        <taxon>Plakobranchidae</taxon>
        <taxon>Elysia</taxon>
    </lineage>
</organism>
<keyword evidence="3" id="KW-1185">Reference proteome</keyword>
<reference evidence="2" key="1">
    <citation type="journal article" date="2023" name="G3 (Bethesda)">
        <title>A reference genome for the long-term kleptoplast-retaining sea slug Elysia crispata morphotype clarki.</title>
        <authorList>
            <person name="Eastman K.E."/>
            <person name="Pendleton A.L."/>
            <person name="Shaikh M.A."/>
            <person name="Suttiyut T."/>
            <person name="Ogas R."/>
            <person name="Tomko P."/>
            <person name="Gavelis G."/>
            <person name="Widhalm J.R."/>
            <person name="Wisecaver J.H."/>
        </authorList>
    </citation>
    <scope>NUCLEOTIDE SEQUENCE</scope>
    <source>
        <strain evidence="2">ECLA1</strain>
    </source>
</reference>
<accession>A0AAE0XTC2</accession>